<feature type="transmembrane region" description="Helical" evidence="8">
    <location>
        <begin position="45"/>
        <end position="62"/>
    </location>
</feature>
<evidence type="ECO:0000256" key="8">
    <source>
        <dbReference type="SAM" id="Phobius"/>
    </source>
</evidence>
<dbReference type="InterPro" id="IPR005828">
    <property type="entry name" value="MFS_sugar_transport-like"/>
</dbReference>
<dbReference type="NCBIfam" id="TIGR00879">
    <property type="entry name" value="SP"/>
    <property type="match status" value="1"/>
</dbReference>
<feature type="transmembrane region" description="Helical" evidence="8">
    <location>
        <begin position="98"/>
        <end position="120"/>
    </location>
</feature>
<feature type="transmembrane region" description="Helical" evidence="8">
    <location>
        <begin position="320"/>
        <end position="340"/>
    </location>
</feature>
<dbReference type="PROSITE" id="PS00217">
    <property type="entry name" value="SUGAR_TRANSPORT_2"/>
    <property type="match status" value="1"/>
</dbReference>
<feature type="transmembrane region" description="Helical" evidence="8">
    <location>
        <begin position="253"/>
        <end position="278"/>
    </location>
</feature>
<evidence type="ECO:0000259" key="9">
    <source>
        <dbReference type="PROSITE" id="PS50850"/>
    </source>
</evidence>
<feature type="transmembrane region" description="Helical" evidence="8">
    <location>
        <begin position="173"/>
        <end position="192"/>
    </location>
</feature>
<organism evidence="10 11">
    <name type="scientific">Lutibacter holmesii</name>
    <dbReference type="NCBI Taxonomy" id="1137985"/>
    <lineage>
        <taxon>Bacteria</taxon>
        <taxon>Pseudomonadati</taxon>
        <taxon>Bacteroidota</taxon>
        <taxon>Flavobacteriia</taxon>
        <taxon>Flavobacteriales</taxon>
        <taxon>Flavobacteriaceae</taxon>
        <taxon>Lutibacter</taxon>
    </lineage>
</organism>
<keyword evidence="3 7" id="KW-0813">Transport</keyword>
<evidence type="ECO:0000313" key="10">
    <source>
        <dbReference type="EMBL" id="MFD1293319.1"/>
    </source>
</evidence>
<feature type="transmembrane region" description="Helical" evidence="8">
    <location>
        <begin position="475"/>
        <end position="494"/>
    </location>
</feature>
<keyword evidence="5 8" id="KW-1133">Transmembrane helix</keyword>
<keyword evidence="11" id="KW-1185">Reference proteome</keyword>
<comment type="caution">
    <text evidence="10">The sequence shown here is derived from an EMBL/GenBank/DDBJ whole genome shotgun (WGS) entry which is preliminary data.</text>
</comment>
<dbReference type="PROSITE" id="PS50850">
    <property type="entry name" value="MFS"/>
    <property type="match status" value="1"/>
</dbReference>
<feature type="transmembrane region" description="Helical" evidence="8">
    <location>
        <begin position="408"/>
        <end position="431"/>
    </location>
</feature>
<feature type="transmembrane region" description="Helical" evidence="8">
    <location>
        <begin position="74"/>
        <end position="92"/>
    </location>
</feature>
<evidence type="ECO:0000256" key="2">
    <source>
        <dbReference type="ARBA" id="ARBA00010992"/>
    </source>
</evidence>
<dbReference type="RefSeq" id="WP_386808502.1">
    <property type="nucleotide sequence ID" value="NZ_JBHTMV010000003.1"/>
</dbReference>
<comment type="similarity">
    <text evidence="2 7">Belongs to the major facilitator superfamily. Sugar transporter (TC 2.A.1.1) family.</text>
</comment>
<evidence type="ECO:0000256" key="1">
    <source>
        <dbReference type="ARBA" id="ARBA00004141"/>
    </source>
</evidence>
<feature type="transmembrane region" description="Helical" evidence="8">
    <location>
        <begin position="443"/>
        <end position="463"/>
    </location>
</feature>
<dbReference type="InterPro" id="IPR036259">
    <property type="entry name" value="MFS_trans_sf"/>
</dbReference>
<dbReference type="Gene3D" id="1.20.1250.20">
    <property type="entry name" value="MFS general substrate transporter like domains"/>
    <property type="match status" value="1"/>
</dbReference>
<evidence type="ECO:0000256" key="7">
    <source>
        <dbReference type="RuleBase" id="RU003346"/>
    </source>
</evidence>
<feature type="transmembrane region" description="Helical" evidence="8">
    <location>
        <begin position="7"/>
        <end position="33"/>
    </location>
</feature>
<evidence type="ECO:0000256" key="4">
    <source>
        <dbReference type="ARBA" id="ARBA00022692"/>
    </source>
</evidence>
<comment type="subcellular location">
    <subcellularLocation>
        <location evidence="1">Membrane</location>
        <topology evidence="1">Multi-pass membrane protein</topology>
    </subcellularLocation>
</comment>
<dbReference type="SUPFAM" id="SSF103473">
    <property type="entry name" value="MFS general substrate transporter"/>
    <property type="match status" value="1"/>
</dbReference>
<evidence type="ECO:0000256" key="6">
    <source>
        <dbReference type="ARBA" id="ARBA00023136"/>
    </source>
</evidence>
<dbReference type="PANTHER" id="PTHR48020">
    <property type="entry name" value="PROTON MYO-INOSITOL COTRANSPORTER"/>
    <property type="match status" value="1"/>
</dbReference>
<name>A0ABW3WM47_9FLAO</name>
<dbReference type="PROSITE" id="PS00216">
    <property type="entry name" value="SUGAR_TRANSPORT_1"/>
    <property type="match status" value="2"/>
</dbReference>
<dbReference type="InterPro" id="IPR020846">
    <property type="entry name" value="MFS_dom"/>
</dbReference>
<proteinExistence type="inferred from homology"/>
<evidence type="ECO:0000256" key="5">
    <source>
        <dbReference type="ARBA" id="ARBA00022989"/>
    </source>
</evidence>
<evidence type="ECO:0000313" key="11">
    <source>
        <dbReference type="Proteomes" id="UP001597241"/>
    </source>
</evidence>
<keyword evidence="4 8" id="KW-0812">Transmembrane</keyword>
<evidence type="ECO:0000256" key="3">
    <source>
        <dbReference type="ARBA" id="ARBA00022448"/>
    </source>
</evidence>
<protein>
    <submittedName>
        <fullName evidence="10">Sugar porter family MFS transporter</fullName>
    </submittedName>
</protein>
<dbReference type="InterPro" id="IPR050814">
    <property type="entry name" value="Myo-inositol_Transporter"/>
</dbReference>
<dbReference type="Proteomes" id="UP001597241">
    <property type="component" value="Unassembled WGS sequence"/>
</dbReference>
<dbReference type="Pfam" id="PF00083">
    <property type="entry name" value="Sugar_tr"/>
    <property type="match status" value="2"/>
</dbReference>
<keyword evidence="6 8" id="KW-0472">Membrane</keyword>
<accession>A0ABW3WM47</accession>
<feature type="domain" description="Major facilitator superfamily (MFS) profile" evidence="9">
    <location>
        <begin position="8"/>
        <end position="498"/>
    </location>
</feature>
<dbReference type="PANTHER" id="PTHR48020:SF12">
    <property type="entry name" value="PROTON MYO-INOSITOL COTRANSPORTER"/>
    <property type="match status" value="1"/>
</dbReference>
<sequence length="511" mass="56009">MSKKIIFIAFVVSLGGFLFGFDAGIISGVMSYAGPEFNLSDGQTGWVVSSPSFAAMIAMLVSGRLSDVIGRKKILIAVAFLYAVSALASAFAESYEMLYIARMIGGLAFGAALILAPTYIAEISSAENRGKLVSIQQLNIVLGFFAAFLSNYYFNILNTSGESFLTDENVWRWMLGVEFVPAILYFIFMIFVPKSPRWLYSKGNIAEAKKVLKSLYGEKLANIEIEAIEANVKEETSKEKVAIVELLKPSLRFILMVGLVLGILQQITGINAVYFYATSIFKQTGIGTDAAFASGILLSLTTVFFTIIAIFLIDKMGRRPLLIVGMAGIAISLLVCAYGFNEATYELSSEKIVQFENFDNTKLVPFANKKYSNDLDFKNDMKSALGNQVYAKNEGAILEAATTINATLVLVGILGFIACFAFSLGPVMWVMLSELYPVKYRGLAIGVIGFVNSFVSWLVQQVFPWELSNLGNAMSFLIFGLIALGGFFFLLKILPETKGKSLEQIELEFVK</sequence>
<gene>
    <name evidence="10" type="ORF">ACFQ5N_05675</name>
</gene>
<dbReference type="PRINTS" id="PR00171">
    <property type="entry name" value="SUGRTRNSPORT"/>
</dbReference>
<feature type="transmembrane region" description="Helical" evidence="8">
    <location>
        <begin position="132"/>
        <end position="153"/>
    </location>
</feature>
<dbReference type="EMBL" id="JBHTMV010000003">
    <property type="protein sequence ID" value="MFD1293319.1"/>
    <property type="molecule type" value="Genomic_DNA"/>
</dbReference>
<dbReference type="InterPro" id="IPR005829">
    <property type="entry name" value="Sugar_transporter_CS"/>
</dbReference>
<feature type="transmembrane region" description="Helical" evidence="8">
    <location>
        <begin position="290"/>
        <end position="313"/>
    </location>
</feature>
<reference evidence="11" key="1">
    <citation type="journal article" date="2019" name="Int. J. Syst. Evol. Microbiol.">
        <title>The Global Catalogue of Microorganisms (GCM) 10K type strain sequencing project: providing services to taxonomists for standard genome sequencing and annotation.</title>
        <authorList>
            <consortium name="The Broad Institute Genomics Platform"/>
            <consortium name="The Broad Institute Genome Sequencing Center for Infectious Disease"/>
            <person name="Wu L."/>
            <person name="Ma J."/>
        </authorList>
    </citation>
    <scope>NUCLEOTIDE SEQUENCE [LARGE SCALE GENOMIC DNA]</scope>
    <source>
        <strain evidence="11">CCUG 62221</strain>
    </source>
</reference>
<dbReference type="InterPro" id="IPR003663">
    <property type="entry name" value="Sugar/inositol_transpt"/>
</dbReference>